<dbReference type="eggNOG" id="KOG3153">
    <property type="taxonomic scope" value="Eukaryota"/>
</dbReference>
<dbReference type="InterPro" id="IPR006282">
    <property type="entry name" value="Thi_PPkinase"/>
</dbReference>
<dbReference type="RefSeq" id="XP_001313682.1">
    <property type="nucleotide sequence ID" value="XM_001313681.1"/>
</dbReference>
<dbReference type="PANTHER" id="PTHR13622:SF8">
    <property type="entry name" value="THIAMIN PYROPHOSPHOKINASE 1"/>
    <property type="match status" value="1"/>
</dbReference>
<dbReference type="Pfam" id="PF04265">
    <property type="entry name" value="TPK_B1_binding"/>
    <property type="match status" value="1"/>
</dbReference>
<reference evidence="6" key="2">
    <citation type="journal article" date="2007" name="Science">
        <title>Draft genome sequence of the sexually transmitted pathogen Trichomonas vaginalis.</title>
        <authorList>
            <person name="Carlton J.M."/>
            <person name="Hirt R.P."/>
            <person name="Silva J.C."/>
            <person name="Delcher A.L."/>
            <person name="Schatz M."/>
            <person name="Zhao Q."/>
            <person name="Wortman J.R."/>
            <person name="Bidwell S.L."/>
            <person name="Alsmark U.C.M."/>
            <person name="Besteiro S."/>
            <person name="Sicheritz-Ponten T."/>
            <person name="Noel C.J."/>
            <person name="Dacks J.B."/>
            <person name="Foster P.G."/>
            <person name="Simillion C."/>
            <person name="Van de Peer Y."/>
            <person name="Miranda-Saavedra D."/>
            <person name="Barton G.J."/>
            <person name="Westrop G.D."/>
            <person name="Mueller S."/>
            <person name="Dessi D."/>
            <person name="Fiori P.L."/>
            <person name="Ren Q."/>
            <person name="Paulsen I."/>
            <person name="Zhang H."/>
            <person name="Bastida-Corcuera F.D."/>
            <person name="Simoes-Barbosa A."/>
            <person name="Brown M.T."/>
            <person name="Hayes R.D."/>
            <person name="Mukherjee M."/>
            <person name="Okumura C.Y."/>
            <person name="Schneider R."/>
            <person name="Smith A.J."/>
            <person name="Vanacova S."/>
            <person name="Villalvazo M."/>
            <person name="Haas B.J."/>
            <person name="Pertea M."/>
            <person name="Feldblyum T.V."/>
            <person name="Utterback T.R."/>
            <person name="Shu C.L."/>
            <person name="Osoegawa K."/>
            <person name="de Jong P.J."/>
            <person name="Hrdy I."/>
            <person name="Horvathova L."/>
            <person name="Zubacova Z."/>
            <person name="Dolezal P."/>
            <person name="Malik S.B."/>
            <person name="Logsdon J.M. Jr."/>
            <person name="Henze K."/>
            <person name="Gupta A."/>
            <person name="Wang C.C."/>
            <person name="Dunne R.L."/>
            <person name="Upcroft J.A."/>
            <person name="Upcroft P."/>
            <person name="White O."/>
            <person name="Salzberg S.L."/>
            <person name="Tang P."/>
            <person name="Chiu C.-H."/>
            <person name="Lee Y.-S."/>
            <person name="Embley T.M."/>
            <person name="Coombs G.H."/>
            <person name="Mottram J.C."/>
            <person name="Tachezy J."/>
            <person name="Fraser-Liggett C.M."/>
            <person name="Johnson P.J."/>
        </authorList>
    </citation>
    <scope>NUCLEOTIDE SEQUENCE [LARGE SCALE GENOMIC DNA]</scope>
    <source>
        <strain evidence="6">G3</strain>
    </source>
</reference>
<accession>A2F2W0</accession>
<dbReference type="InterPro" id="IPR036759">
    <property type="entry name" value="TPK_catalytic_sf"/>
</dbReference>
<feature type="domain" description="Thiamin pyrophosphokinase thiamin-binding" evidence="5">
    <location>
        <begin position="156"/>
        <end position="221"/>
    </location>
</feature>
<dbReference type="Gene3D" id="3.40.50.10240">
    <property type="entry name" value="Thiamin pyrophosphokinase, catalytic domain"/>
    <property type="match status" value="1"/>
</dbReference>
<evidence type="ECO:0000256" key="4">
    <source>
        <dbReference type="ARBA" id="ARBA00022840"/>
    </source>
</evidence>
<dbReference type="GO" id="GO:0030975">
    <property type="term" value="F:thiamine binding"/>
    <property type="evidence" value="ECO:0007669"/>
    <property type="project" value="InterPro"/>
</dbReference>
<dbReference type="GO" id="GO:0004788">
    <property type="term" value="F:thiamine diphosphokinase activity"/>
    <property type="evidence" value="ECO:0000318"/>
    <property type="project" value="GO_Central"/>
</dbReference>
<dbReference type="InterPro" id="IPR007371">
    <property type="entry name" value="TPK_catalytic"/>
</dbReference>
<dbReference type="VEuPathDB" id="TrichDB:TVAG_096630"/>
<protein>
    <submittedName>
        <fullName evidence="6">Thiamin pyrophosphokinase, catalytic domain containing protein</fullName>
    </submittedName>
</protein>
<keyword evidence="4" id="KW-0067">ATP-binding</keyword>
<dbReference type="KEGG" id="tva:4758575"/>
<name>A2F2W0_TRIV3</name>
<dbReference type="STRING" id="5722.A2F2W0"/>
<dbReference type="NCBIfam" id="TIGR01378">
    <property type="entry name" value="thi_PPkinase"/>
    <property type="match status" value="1"/>
</dbReference>
<gene>
    <name evidence="6" type="ORF">TVAG_096630</name>
</gene>
<dbReference type="GO" id="GO:0006772">
    <property type="term" value="P:thiamine metabolic process"/>
    <property type="evidence" value="ECO:0007669"/>
    <property type="project" value="InterPro"/>
</dbReference>
<evidence type="ECO:0000256" key="2">
    <source>
        <dbReference type="ARBA" id="ARBA00022741"/>
    </source>
</evidence>
<dbReference type="GO" id="GO:0009229">
    <property type="term" value="P:thiamine diphosphate biosynthetic process"/>
    <property type="evidence" value="ECO:0000318"/>
    <property type="project" value="GO_Central"/>
</dbReference>
<keyword evidence="3" id="KW-0418">Kinase</keyword>
<dbReference type="CDD" id="cd07995">
    <property type="entry name" value="TPK"/>
    <property type="match status" value="1"/>
</dbReference>
<dbReference type="InterPro" id="IPR007373">
    <property type="entry name" value="Thiamin_PyroPKinase_B1-bd"/>
</dbReference>
<keyword evidence="1" id="KW-0808">Transferase</keyword>
<organism evidence="6 7">
    <name type="scientific">Trichomonas vaginalis (strain ATCC PRA-98 / G3)</name>
    <dbReference type="NCBI Taxonomy" id="412133"/>
    <lineage>
        <taxon>Eukaryota</taxon>
        <taxon>Metamonada</taxon>
        <taxon>Parabasalia</taxon>
        <taxon>Trichomonadida</taxon>
        <taxon>Trichomonadidae</taxon>
        <taxon>Trichomonas</taxon>
    </lineage>
</organism>
<keyword evidence="7" id="KW-1185">Reference proteome</keyword>
<proteinExistence type="predicted"/>
<dbReference type="SMART" id="SM00983">
    <property type="entry name" value="TPK_B1_binding"/>
    <property type="match status" value="1"/>
</dbReference>
<dbReference type="SUPFAM" id="SSF63862">
    <property type="entry name" value="Thiamin pyrophosphokinase, substrate-binding domain"/>
    <property type="match status" value="1"/>
</dbReference>
<dbReference type="SUPFAM" id="SSF63999">
    <property type="entry name" value="Thiamin pyrophosphokinase, catalytic domain"/>
    <property type="match status" value="1"/>
</dbReference>
<dbReference type="SMR" id="A2F2W0"/>
<sequence>MIVSNPLEHGLPYAAITLNSQLPKYFDKVWKQANIRICVDGGANKIWDIQDHDKDHDILAPDAVVGDIKTIRPEIKHEFELAGTQFVDLKNQNFTDAEKAINLLSEMKCKNPILLLGAFDGRFDQTAAEIHSALSRPDLSIILADDSNFSNWIFPGRTKILTPQKVTTNVCGLLPLLKPVSLKTKGLRWNLNGQTLAMGKFISSSNEVAAKEVTIDTKVPIFWTLQAKKVIEIQKKAAKK</sequence>
<evidence type="ECO:0000256" key="3">
    <source>
        <dbReference type="ARBA" id="ARBA00022777"/>
    </source>
</evidence>
<dbReference type="Proteomes" id="UP000001542">
    <property type="component" value="Unassembled WGS sequence"/>
</dbReference>
<dbReference type="FunFam" id="3.40.50.10240:FF:000013">
    <property type="entry name" value="Thiamin pyrophosphokinase, catalytic domain containing protein"/>
    <property type="match status" value="1"/>
</dbReference>
<evidence type="ECO:0000313" key="7">
    <source>
        <dbReference type="Proteomes" id="UP000001542"/>
    </source>
</evidence>
<dbReference type="VEuPathDB" id="TrichDB:TVAGG3_0342430"/>
<evidence type="ECO:0000259" key="5">
    <source>
        <dbReference type="SMART" id="SM00983"/>
    </source>
</evidence>
<dbReference type="GO" id="GO:0005524">
    <property type="term" value="F:ATP binding"/>
    <property type="evidence" value="ECO:0007669"/>
    <property type="project" value="UniProtKB-KW"/>
</dbReference>
<dbReference type="InterPro" id="IPR036371">
    <property type="entry name" value="TPK_B1-bd_sf"/>
</dbReference>
<dbReference type="Pfam" id="PF04263">
    <property type="entry name" value="TPK_catalytic"/>
    <property type="match status" value="1"/>
</dbReference>
<dbReference type="OMA" id="HHLYMMT"/>
<dbReference type="InParanoid" id="A2F2W0"/>
<dbReference type="OrthoDB" id="25149at2759"/>
<evidence type="ECO:0000313" key="6">
    <source>
        <dbReference type="EMBL" id="EAY00753.1"/>
    </source>
</evidence>
<keyword evidence="2" id="KW-0547">Nucleotide-binding</keyword>
<dbReference type="GO" id="GO:0016301">
    <property type="term" value="F:kinase activity"/>
    <property type="evidence" value="ECO:0007669"/>
    <property type="project" value="UniProtKB-KW"/>
</dbReference>
<dbReference type="AlphaFoldDB" id="A2F2W0"/>
<evidence type="ECO:0000256" key="1">
    <source>
        <dbReference type="ARBA" id="ARBA00022679"/>
    </source>
</evidence>
<dbReference type="EMBL" id="DS113590">
    <property type="protein sequence ID" value="EAY00753.1"/>
    <property type="molecule type" value="Genomic_DNA"/>
</dbReference>
<reference evidence="6" key="1">
    <citation type="submission" date="2006-10" db="EMBL/GenBank/DDBJ databases">
        <authorList>
            <person name="Amadeo P."/>
            <person name="Zhao Q."/>
            <person name="Wortman J."/>
            <person name="Fraser-Liggett C."/>
            <person name="Carlton J."/>
        </authorList>
    </citation>
    <scope>NUCLEOTIDE SEQUENCE</scope>
    <source>
        <strain evidence="6">G3</strain>
    </source>
</reference>
<dbReference type="PANTHER" id="PTHR13622">
    <property type="entry name" value="THIAMIN PYROPHOSPHOKINASE"/>
    <property type="match status" value="1"/>
</dbReference>